<dbReference type="HOGENOM" id="CLU_176001_1_0_2"/>
<dbReference type="eggNOG" id="arCOG09553">
    <property type="taxonomic scope" value="Archaea"/>
</dbReference>
<protein>
    <recommendedName>
        <fullName evidence="7">Cardiolipin synthase N-terminal domain-containing protein</fullName>
    </recommendedName>
</protein>
<dbReference type="RefSeq" id="WP_013866354.1">
    <property type="nucleotide sequence ID" value="NC_015636.1"/>
</dbReference>
<keyword evidence="9" id="KW-1185">Reference proteome</keyword>
<keyword evidence="3 6" id="KW-0812">Transmembrane</keyword>
<evidence type="ECO:0000256" key="4">
    <source>
        <dbReference type="ARBA" id="ARBA00022989"/>
    </source>
</evidence>
<evidence type="ECO:0000256" key="2">
    <source>
        <dbReference type="ARBA" id="ARBA00022475"/>
    </source>
</evidence>
<dbReference type="Pfam" id="PF13396">
    <property type="entry name" value="PLDc_N"/>
    <property type="match status" value="1"/>
</dbReference>
<dbReference type="GO" id="GO:0005886">
    <property type="term" value="C:plasma membrane"/>
    <property type="evidence" value="ECO:0007669"/>
    <property type="project" value="UniProtKB-SubCell"/>
</dbReference>
<dbReference type="GeneID" id="10772292"/>
<name>F8ANA9_METOI</name>
<dbReference type="AlphaFoldDB" id="F8ANA9"/>
<organism evidence="8 9">
    <name type="scientific">Methanothermococcus okinawensis (strain DSM 14208 / JCM 11175 / IH1)</name>
    <dbReference type="NCBI Taxonomy" id="647113"/>
    <lineage>
        <taxon>Archaea</taxon>
        <taxon>Methanobacteriati</taxon>
        <taxon>Methanobacteriota</taxon>
        <taxon>Methanomada group</taxon>
        <taxon>Methanococci</taxon>
        <taxon>Methanococcales</taxon>
        <taxon>Methanococcaceae</taxon>
        <taxon>Methanothermococcus</taxon>
    </lineage>
</organism>
<dbReference type="InterPro" id="IPR027379">
    <property type="entry name" value="CLS_N"/>
</dbReference>
<reference evidence="8" key="1">
    <citation type="submission" date="2011-05" db="EMBL/GenBank/DDBJ databases">
        <title>Complete sequence of chromosome of Methanothermococcus okinawensis IH1.</title>
        <authorList>
            <consortium name="US DOE Joint Genome Institute"/>
            <person name="Lucas S."/>
            <person name="Han J."/>
            <person name="Lapidus A."/>
            <person name="Cheng J.-F."/>
            <person name="Goodwin L."/>
            <person name="Pitluck S."/>
            <person name="Peters L."/>
            <person name="Mikhailova N."/>
            <person name="Held B."/>
            <person name="Han C."/>
            <person name="Tapia R."/>
            <person name="Land M."/>
            <person name="Hauser L."/>
            <person name="Kyrpides N."/>
            <person name="Ivanova N."/>
            <person name="Pagani I."/>
            <person name="Sieprawska-Lupa M."/>
            <person name="Takai K."/>
            <person name="Miyazaki J."/>
            <person name="Whitman W."/>
            <person name="Woyke T."/>
        </authorList>
    </citation>
    <scope>NUCLEOTIDE SEQUENCE</scope>
    <source>
        <strain evidence="8">IH1</strain>
    </source>
</reference>
<dbReference type="Proteomes" id="UP000009296">
    <property type="component" value="Chromosome"/>
</dbReference>
<evidence type="ECO:0000259" key="7">
    <source>
        <dbReference type="Pfam" id="PF13396"/>
    </source>
</evidence>
<keyword evidence="4 6" id="KW-1133">Transmembrane helix</keyword>
<feature type="domain" description="Cardiolipin synthase N-terminal" evidence="7">
    <location>
        <begin position="30"/>
        <end position="71"/>
    </location>
</feature>
<sequence length="75" mass="9081">MWISPMNMMMGNYWNFGFMFFGFWTVIKIIVFILVVVDIVKRDDLDILEKILWLLIVWFLGIIGAIIYYLLSKRR</sequence>
<evidence type="ECO:0000256" key="5">
    <source>
        <dbReference type="ARBA" id="ARBA00023136"/>
    </source>
</evidence>
<feature type="transmembrane region" description="Helical" evidence="6">
    <location>
        <begin position="51"/>
        <end position="71"/>
    </location>
</feature>
<dbReference type="STRING" id="647113.Metok_0175"/>
<keyword evidence="2" id="KW-1003">Cell membrane</keyword>
<keyword evidence="5 6" id="KW-0472">Membrane</keyword>
<evidence type="ECO:0000256" key="3">
    <source>
        <dbReference type="ARBA" id="ARBA00022692"/>
    </source>
</evidence>
<evidence type="ECO:0000256" key="1">
    <source>
        <dbReference type="ARBA" id="ARBA00004651"/>
    </source>
</evidence>
<evidence type="ECO:0000313" key="9">
    <source>
        <dbReference type="Proteomes" id="UP000009296"/>
    </source>
</evidence>
<evidence type="ECO:0000313" key="8">
    <source>
        <dbReference type="EMBL" id="AEH06168.1"/>
    </source>
</evidence>
<dbReference type="EMBL" id="CP002792">
    <property type="protein sequence ID" value="AEH06168.1"/>
    <property type="molecule type" value="Genomic_DNA"/>
</dbReference>
<accession>F8ANA9</accession>
<gene>
    <name evidence="8" type="ordered locus">Metok_0175</name>
</gene>
<feature type="transmembrane region" description="Helical" evidence="6">
    <location>
        <begin position="12"/>
        <end position="39"/>
    </location>
</feature>
<evidence type="ECO:0000256" key="6">
    <source>
        <dbReference type="SAM" id="Phobius"/>
    </source>
</evidence>
<proteinExistence type="predicted"/>
<dbReference type="KEGG" id="mok:Metok_0175"/>
<comment type="subcellular location">
    <subcellularLocation>
        <location evidence="1">Cell membrane</location>
        <topology evidence="1">Multi-pass membrane protein</topology>
    </subcellularLocation>
</comment>